<feature type="transmembrane region" description="Helical" evidence="8">
    <location>
        <begin position="339"/>
        <end position="360"/>
    </location>
</feature>
<sequence length="370" mass="41237">MNKIKDEVYKSIRYIIPIVLIFLGIIVIQNYSEILRFIKHNIDIIAGVLTPFMTGFVIAYVLNYPMRYLEGKFNLKRGISVAIIYGTLLAVIIFIWLYVVPVIKSSIVEISQYIPDGIKQMENIINYVSDGINLNINSLNAKEQINEFLSTTLIPLSTWIANSLSETILSLMGKVVSYTINIFLGIVISVYILLSKESVINMIKSLSSILFGKFYPKICEFVNILDKNIGTYIVAKAIDSAIYGVGCTILLYILKSKYALFLGLVIAITNMIPFFGPIIGAIIATFVNLLFSFDKAIIILIAMIIAQQIESAVLEPYFVGKQVGVPPIVTILAVTLAGQYIGFIGMMMSVPIAAVIIIYTKRFIKKYTLS</sequence>
<evidence type="ECO:0000256" key="2">
    <source>
        <dbReference type="ARBA" id="ARBA00009773"/>
    </source>
</evidence>
<proteinExistence type="inferred from homology"/>
<feature type="transmembrane region" description="Helical" evidence="8">
    <location>
        <begin position="12"/>
        <end position="32"/>
    </location>
</feature>
<accession>A0ABR7JJZ0</accession>
<evidence type="ECO:0000256" key="7">
    <source>
        <dbReference type="ARBA" id="ARBA00023136"/>
    </source>
</evidence>
<feature type="transmembrane region" description="Helical" evidence="8">
    <location>
        <begin position="175"/>
        <end position="194"/>
    </location>
</feature>
<keyword evidence="7 8" id="KW-0472">Membrane</keyword>
<organism evidence="9 10">
    <name type="scientific">Romboutsia faecis</name>
    <dbReference type="NCBI Taxonomy" id="2764597"/>
    <lineage>
        <taxon>Bacteria</taxon>
        <taxon>Bacillati</taxon>
        <taxon>Bacillota</taxon>
        <taxon>Clostridia</taxon>
        <taxon>Peptostreptococcales</taxon>
        <taxon>Peptostreptococcaceae</taxon>
        <taxon>Romboutsia</taxon>
    </lineage>
</organism>
<keyword evidence="5 8" id="KW-0812">Transmembrane</keyword>
<evidence type="ECO:0000256" key="8">
    <source>
        <dbReference type="SAM" id="Phobius"/>
    </source>
</evidence>
<reference evidence="9 10" key="1">
    <citation type="submission" date="2020-08" db="EMBL/GenBank/DDBJ databases">
        <authorList>
            <person name="Liu C."/>
            <person name="Sun Q."/>
        </authorList>
    </citation>
    <scope>NUCLEOTIDE SEQUENCE [LARGE SCALE GENOMIC DNA]</scope>
    <source>
        <strain evidence="9 10">NSJ-18</strain>
    </source>
</reference>
<dbReference type="RefSeq" id="WP_153971550.1">
    <property type="nucleotide sequence ID" value="NZ_JACRWE010000001.1"/>
</dbReference>
<keyword evidence="4" id="KW-1003">Cell membrane</keyword>
<comment type="caution">
    <text evidence="9">The sequence shown here is derived from an EMBL/GenBank/DDBJ whole genome shotgun (WGS) entry which is preliminary data.</text>
</comment>
<evidence type="ECO:0000313" key="9">
    <source>
        <dbReference type="EMBL" id="MBC5995234.1"/>
    </source>
</evidence>
<feature type="transmembrane region" description="Helical" evidence="8">
    <location>
        <begin position="233"/>
        <end position="254"/>
    </location>
</feature>
<feature type="transmembrane region" description="Helical" evidence="8">
    <location>
        <begin position="44"/>
        <end position="66"/>
    </location>
</feature>
<evidence type="ECO:0000313" key="10">
    <source>
        <dbReference type="Proteomes" id="UP000609849"/>
    </source>
</evidence>
<feature type="transmembrane region" description="Helical" evidence="8">
    <location>
        <begin position="260"/>
        <end position="290"/>
    </location>
</feature>
<evidence type="ECO:0000256" key="6">
    <source>
        <dbReference type="ARBA" id="ARBA00022989"/>
    </source>
</evidence>
<evidence type="ECO:0000256" key="1">
    <source>
        <dbReference type="ARBA" id="ARBA00004651"/>
    </source>
</evidence>
<feature type="transmembrane region" description="Helical" evidence="8">
    <location>
        <begin position="78"/>
        <end position="99"/>
    </location>
</feature>
<dbReference type="EMBL" id="JACRWE010000001">
    <property type="protein sequence ID" value="MBC5995234.1"/>
    <property type="molecule type" value="Genomic_DNA"/>
</dbReference>
<keyword evidence="10" id="KW-1185">Reference proteome</keyword>
<comment type="similarity">
    <text evidence="2">Belongs to the autoinducer-2 exporter (AI-2E) (TC 2.A.86) family.</text>
</comment>
<dbReference type="PANTHER" id="PTHR21716">
    <property type="entry name" value="TRANSMEMBRANE PROTEIN"/>
    <property type="match status" value="1"/>
</dbReference>
<dbReference type="Pfam" id="PF01594">
    <property type="entry name" value="AI-2E_transport"/>
    <property type="match status" value="1"/>
</dbReference>
<name>A0ABR7JJZ0_9FIRM</name>
<evidence type="ECO:0000256" key="5">
    <source>
        <dbReference type="ARBA" id="ARBA00022692"/>
    </source>
</evidence>
<dbReference type="Proteomes" id="UP000609849">
    <property type="component" value="Unassembled WGS sequence"/>
</dbReference>
<feature type="transmembrane region" description="Helical" evidence="8">
    <location>
        <begin position="297"/>
        <end position="319"/>
    </location>
</feature>
<comment type="subcellular location">
    <subcellularLocation>
        <location evidence="1">Cell membrane</location>
        <topology evidence="1">Multi-pass membrane protein</topology>
    </subcellularLocation>
</comment>
<keyword evidence="6 8" id="KW-1133">Transmembrane helix</keyword>
<evidence type="ECO:0000256" key="3">
    <source>
        <dbReference type="ARBA" id="ARBA00022448"/>
    </source>
</evidence>
<dbReference type="PANTHER" id="PTHR21716:SF53">
    <property type="entry name" value="PERMEASE PERM-RELATED"/>
    <property type="match status" value="1"/>
</dbReference>
<keyword evidence="3" id="KW-0813">Transport</keyword>
<protein>
    <submittedName>
        <fullName evidence="9">AI-2E family transporter</fullName>
    </submittedName>
</protein>
<evidence type="ECO:0000256" key="4">
    <source>
        <dbReference type="ARBA" id="ARBA00022475"/>
    </source>
</evidence>
<gene>
    <name evidence="9" type="ORF">H8923_00545</name>
</gene>
<dbReference type="InterPro" id="IPR002549">
    <property type="entry name" value="AI-2E-like"/>
</dbReference>